<comment type="caution">
    <text evidence="1">The sequence shown here is derived from an EMBL/GenBank/DDBJ whole genome shotgun (WGS) entry which is preliminary data.</text>
</comment>
<sequence length="472" mass="53468">METTILRAIVRAPQVAEIVKLLTGPALDELCDQPSVSSTLDAFQICIKKLVLPSIRKEWTALQEVLQSLDQIPPTPNGAFHLLLQLGKVCERTELCHKLLSLPSTERDPRQRDRVARRLSVRLYIPNESEYARTKLRRWVDELNDPHQQLQLGSLGNLTILADNYLEQLDPAYIYPRLRSVYKACSEARVKGSYGSVAEVESMPTRRHFAMKTFQDVYFSRNWDEIRDELVILQVCNHKNLLHIVDAFTTKDTEMNLVFGPWAPYSLHKLLYSPNKEREKQCSWFRPNNAESTAIIFRLMYGLADGLQFLHDISIKHKDIKPSNILLYLEGDSDNIRPILADVGKSKVSRDDATTLYTDSTRMFLAPEQVDKQKSTLQADVWQLGCCFASLLALACGGTEATHSLRNSVIDPPGTQGVYSIDYKSFMAELNRICGGVQHISKALVIVKSMLAMESESRPSIHQVFGQFSTLV</sequence>
<reference evidence="1" key="1">
    <citation type="submission" date="2022-10" db="EMBL/GenBank/DDBJ databases">
        <title>Genome Sequence of Xylaria curta.</title>
        <authorList>
            <person name="Buettner E."/>
        </authorList>
    </citation>
    <scope>NUCLEOTIDE SEQUENCE</scope>
    <source>
        <strain evidence="1">Babe10</strain>
    </source>
</reference>
<evidence type="ECO:0000313" key="2">
    <source>
        <dbReference type="Proteomes" id="UP001143856"/>
    </source>
</evidence>
<accession>A0ACC1P8I3</accession>
<evidence type="ECO:0000313" key="1">
    <source>
        <dbReference type="EMBL" id="KAJ2988075.1"/>
    </source>
</evidence>
<dbReference type="EMBL" id="JAPDGR010000700">
    <property type="protein sequence ID" value="KAJ2988075.1"/>
    <property type="molecule type" value="Genomic_DNA"/>
</dbReference>
<gene>
    <name evidence="1" type="ORF">NUW58_g4166</name>
</gene>
<dbReference type="Proteomes" id="UP001143856">
    <property type="component" value="Unassembled WGS sequence"/>
</dbReference>
<keyword evidence="2" id="KW-1185">Reference proteome</keyword>
<proteinExistence type="predicted"/>
<organism evidence="1 2">
    <name type="scientific">Xylaria curta</name>
    <dbReference type="NCBI Taxonomy" id="42375"/>
    <lineage>
        <taxon>Eukaryota</taxon>
        <taxon>Fungi</taxon>
        <taxon>Dikarya</taxon>
        <taxon>Ascomycota</taxon>
        <taxon>Pezizomycotina</taxon>
        <taxon>Sordariomycetes</taxon>
        <taxon>Xylariomycetidae</taxon>
        <taxon>Xylariales</taxon>
        <taxon>Xylariaceae</taxon>
        <taxon>Xylaria</taxon>
    </lineage>
</organism>
<name>A0ACC1P8I3_9PEZI</name>
<protein>
    <submittedName>
        <fullName evidence="1">Uncharacterized protein</fullName>
    </submittedName>
</protein>